<reference evidence="1" key="1">
    <citation type="submission" date="2022-08" db="EMBL/GenBank/DDBJ databases">
        <authorList>
            <person name="Kallberg Y."/>
            <person name="Tangrot J."/>
            <person name="Rosling A."/>
        </authorList>
    </citation>
    <scope>NUCLEOTIDE SEQUENCE</scope>
    <source>
        <strain evidence="1">Wild A</strain>
    </source>
</reference>
<comment type="caution">
    <text evidence="1">The sequence shown here is derived from an EMBL/GenBank/DDBJ whole genome shotgun (WGS) entry which is preliminary data.</text>
</comment>
<accession>A0A9W4SR43</accession>
<gene>
    <name evidence="1" type="ORF">FWILDA_LOCUS8476</name>
</gene>
<protein>
    <submittedName>
        <fullName evidence="1">4277_t:CDS:1</fullName>
    </submittedName>
</protein>
<organism evidence="1 2">
    <name type="scientific">Funneliformis geosporum</name>
    <dbReference type="NCBI Taxonomy" id="1117311"/>
    <lineage>
        <taxon>Eukaryota</taxon>
        <taxon>Fungi</taxon>
        <taxon>Fungi incertae sedis</taxon>
        <taxon>Mucoromycota</taxon>
        <taxon>Glomeromycotina</taxon>
        <taxon>Glomeromycetes</taxon>
        <taxon>Glomerales</taxon>
        <taxon>Glomeraceae</taxon>
        <taxon>Funneliformis</taxon>
    </lineage>
</organism>
<dbReference type="EMBL" id="CAMKVN010001818">
    <property type="protein sequence ID" value="CAI2178219.1"/>
    <property type="molecule type" value="Genomic_DNA"/>
</dbReference>
<keyword evidence="2" id="KW-1185">Reference proteome</keyword>
<proteinExistence type="predicted"/>
<name>A0A9W4SR43_9GLOM</name>
<dbReference type="OrthoDB" id="2439165at2759"/>
<evidence type="ECO:0000313" key="1">
    <source>
        <dbReference type="EMBL" id="CAI2178219.1"/>
    </source>
</evidence>
<sequence length="61" mass="7039">MKKISNTYESANPFFDTLTKEEIMREVTKAYGSPPKSQKPEKIDEIAIVNRKVIRKIIVLT</sequence>
<dbReference type="AlphaFoldDB" id="A0A9W4SR43"/>
<dbReference type="Proteomes" id="UP001153678">
    <property type="component" value="Unassembled WGS sequence"/>
</dbReference>
<evidence type="ECO:0000313" key="2">
    <source>
        <dbReference type="Proteomes" id="UP001153678"/>
    </source>
</evidence>